<reference evidence="1 2" key="1">
    <citation type="submission" date="2017-07" db="EMBL/GenBank/DDBJ databases">
        <title>Raoultella ornithinolytica strain HH3 draft genome.</title>
        <authorList>
            <person name="Duceppe M.-O."/>
            <person name="Huang H."/>
            <person name="Phipps-Todd B."/>
        </authorList>
    </citation>
    <scope>NUCLEOTIDE SEQUENCE [LARGE SCALE GENOMIC DNA]</scope>
    <source>
        <strain evidence="1 2">HH3</strain>
    </source>
</reference>
<dbReference type="EMBL" id="NKYI01000017">
    <property type="protein sequence ID" value="PIK84421.1"/>
    <property type="molecule type" value="Genomic_DNA"/>
</dbReference>
<accession>A0A855FIW3</accession>
<sequence>MKTFNQIKTLIGFCQTDEFFLEYLQMLQAAGVIHVNDGDIDADGKNISEDFYDCLASVYGIEPEQQTEDALWQQD</sequence>
<evidence type="ECO:0000313" key="1">
    <source>
        <dbReference type="EMBL" id="PIK84421.1"/>
    </source>
</evidence>
<evidence type="ECO:0000313" key="2">
    <source>
        <dbReference type="Proteomes" id="UP000229713"/>
    </source>
</evidence>
<name>A0A855FIW3_RAOOR</name>
<gene>
    <name evidence="1" type="ORF">CFY86_10280</name>
</gene>
<proteinExistence type="predicted"/>
<protein>
    <submittedName>
        <fullName evidence="1">Uncharacterized protein</fullName>
    </submittedName>
</protein>
<comment type="caution">
    <text evidence="1">The sequence shown here is derived from an EMBL/GenBank/DDBJ whole genome shotgun (WGS) entry which is preliminary data.</text>
</comment>
<organism evidence="1 2">
    <name type="scientific">Raoultella ornithinolytica</name>
    <name type="common">Klebsiella ornithinolytica</name>
    <dbReference type="NCBI Taxonomy" id="54291"/>
    <lineage>
        <taxon>Bacteria</taxon>
        <taxon>Pseudomonadati</taxon>
        <taxon>Pseudomonadota</taxon>
        <taxon>Gammaproteobacteria</taxon>
        <taxon>Enterobacterales</taxon>
        <taxon>Enterobacteriaceae</taxon>
        <taxon>Klebsiella/Raoultella group</taxon>
        <taxon>Raoultella</taxon>
    </lineage>
</organism>
<dbReference type="AlphaFoldDB" id="A0A855FIW3"/>
<dbReference type="Proteomes" id="UP000229713">
    <property type="component" value="Unassembled WGS sequence"/>
</dbReference>
<dbReference type="RefSeq" id="WP_099843266.1">
    <property type="nucleotide sequence ID" value="NZ_NKYI01000017.1"/>
</dbReference>